<dbReference type="Proteomes" id="UP000278907">
    <property type="component" value="Unassembled WGS sequence"/>
</dbReference>
<keyword evidence="2" id="KW-1185">Reference proteome</keyword>
<evidence type="ECO:0000313" key="2">
    <source>
        <dbReference type="Proteomes" id="UP000278907"/>
    </source>
</evidence>
<reference evidence="1 2" key="1">
    <citation type="submission" date="2018-09" db="EMBL/GenBank/DDBJ databases">
        <authorList>
            <person name="Livingstone P.G."/>
            <person name="Whitworth D.E."/>
        </authorList>
    </citation>
    <scope>NUCLEOTIDE SEQUENCE [LARGE SCALE GENOMIC DNA]</scope>
    <source>
        <strain evidence="1 2">CA031B</strain>
    </source>
</reference>
<dbReference type="EMBL" id="RAWI01000006">
    <property type="protein sequence ID" value="RKI16993.1"/>
    <property type="molecule type" value="Genomic_DNA"/>
</dbReference>
<name>A0ABX9QQQ1_9BACT</name>
<sequence length="157" mass="16946">MGAVKYTSTGRLPSHLSQANTFSPNVLRSSRAPSCQCVRSFFASAFVPTAAHGRETQEAAQSRSRISAFLRAYSSGVTSPSSAMRWRSDRLFTGSPGAGAAGPNASRPLKSLLRSCGTTGPRTTSFCRSFGSTLTFSRRPTSITRTFQSFHRLLNRT</sequence>
<gene>
    <name evidence="1" type="ORF">D7Y13_01630</name>
</gene>
<evidence type="ECO:0000313" key="1">
    <source>
        <dbReference type="EMBL" id="RKI16993.1"/>
    </source>
</evidence>
<proteinExistence type="predicted"/>
<organism evidence="1 2">
    <name type="scientific">Corallococcus praedator</name>
    <dbReference type="NCBI Taxonomy" id="2316724"/>
    <lineage>
        <taxon>Bacteria</taxon>
        <taxon>Pseudomonadati</taxon>
        <taxon>Myxococcota</taxon>
        <taxon>Myxococcia</taxon>
        <taxon>Myxococcales</taxon>
        <taxon>Cystobacterineae</taxon>
        <taxon>Myxococcaceae</taxon>
        <taxon>Corallococcus</taxon>
    </lineage>
</organism>
<accession>A0ABX9QQQ1</accession>
<protein>
    <submittedName>
        <fullName evidence="1">Uncharacterized protein</fullName>
    </submittedName>
</protein>
<comment type="caution">
    <text evidence="1">The sequence shown here is derived from an EMBL/GenBank/DDBJ whole genome shotgun (WGS) entry which is preliminary data.</text>
</comment>